<reference evidence="1 2" key="1">
    <citation type="submission" date="2018-05" db="EMBL/GenBank/DDBJ databases">
        <title>Complete genome sequences of Streptococcus sobrinus.</title>
        <authorList>
            <person name="Sales M."/>
            <person name="Jensen P.A."/>
        </authorList>
    </citation>
    <scope>NUCLEOTIDE SEQUENCE [LARGE SCALE GENOMIC DNA]</scope>
    <source>
        <strain evidence="1 2">SL1</strain>
    </source>
</reference>
<keyword evidence="2" id="KW-1185">Reference proteome</keyword>
<gene>
    <name evidence="1" type="ORF">DK182_10100</name>
</gene>
<evidence type="ECO:0000313" key="1">
    <source>
        <dbReference type="EMBL" id="AWN21643.1"/>
    </source>
</evidence>
<sequence>MSQPHDEISEHWRILQDRKDSSIRFLFYLFVELILNKFQKLYFDVSLGSTDGSKLLIKIQSRHPQKGK</sequence>
<dbReference type="GeneID" id="93924854"/>
<protein>
    <submittedName>
        <fullName evidence="1">Uncharacterized protein</fullName>
    </submittedName>
</protein>
<organism evidence="1 2">
    <name type="scientific">Streptococcus sobrinus</name>
    <dbReference type="NCBI Taxonomy" id="1310"/>
    <lineage>
        <taxon>Bacteria</taxon>
        <taxon>Bacillati</taxon>
        <taxon>Bacillota</taxon>
        <taxon>Bacilli</taxon>
        <taxon>Lactobacillales</taxon>
        <taxon>Streptococcaceae</taxon>
        <taxon>Streptococcus</taxon>
    </lineage>
</organism>
<accession>A0ABM6W828</accession>
<name>A0ABM6W828_9STRE</name>
<proteinExistence type="predicted"/>
<dbReference type="EMBL" id="CP029490">
    <property type="protein sequence ID" value="AWN21643.1"/>
    <property type="molecule type" value="Genomic_DNA"/>
</dbReference>
<evidence type="ECO:0000313" key="2">
    <source>
        <dbReference type="Proteomes" id="UP000245369"/>
    </source>
</evidence>
<dbReference type="Proteomes" id="UP000245369">
    <property type="component" value="Chromosome"/>
</dbReference>
<dbReference type="RefSeq" id="WP_019772845.1">
    <property type="nucleotide sequence ID" value="NZ_CP029490.1"/>
</dbReference>